<dbReference type="SUPFAM" id="SSF81301">
    <property type="entry name" value="Nucleotidyltransferase"/>
    <property type="match status" value="1"/>
</dbReference>
<dbReference type="InterPro" id="IPR002934">
    <property type="entry name" value="Polymerase_NTP_transf_dom"/>
</dbReference>
<feature type="domain" description="Polymerase nucleotidyl transferase" evidence="1">
    <location>
        <begin position="9"/>
        <end position="72"/>
    </location>
</feature>
<dbReference type="Pfam" id="PF01909">
    <property type="entry name" value="NTP_transf_2"/>
    <property type="match status" value="1"/>
</dbReference>
<reference evidence="2" key="1">
    <citation type="journal article" date="2020" name="mSystems">
        <title>Genome- and Community-Level Interaction Insights into Carbon Utilization and Element Cycling Functions of Hydrothermarchaeota in Hydrothermal Sediment.</title>
        <authorList>
            <person name="Zhou Z."/>
            <person name="Liu Y."/>
            <person name="Xu W."/>
            <person name="Pan J."/>
            <person name="Luo Z.H."/>
            <person name="Li M."/>
        </authorList>
    </citation>
    <scope>NUCLEOTIDE SEQUENCE [LARGE SCALE GENOMIC DNA]</scope>
    <source>
        <strain evidence="2">SpSt-1056</strain>
    </source>
</reference>
<proteinExistence type="predicted"/>
<accession>A0A7C5QR27</accession>
<comment type="caution">
    <text evidence="2">The sequence shown here is derived from an EMBL/GenBank/DDBJ whole genome shotgun (WGS) entry which is preliminary data.</text>
</comment>
<organism evidence="2">
    <name type="scientific">Caldiarchaeum subterraneum</name>
    <dbReference type="NCBI Taxonomy" id="311458"/>
    <lineage>
        <taxon>Archaea</taxon>
        <taxon>Nitrososphaerota</taxon>
        <taxon>Candidatus Caldarchaeales</taxon>
        <taxon>Candidatus Caldarchaeaceae</taxon>
        <taxon>Candidatus Caldarchaeum</taxon>
    </lineage>
</organism>
<evidence type="ECO:0000259" key="1">
    <source>
        <dbReference type="Pfam" id="PF01909"/>
    </source>
</evidence>
<protein>
    <submittedName>
        <fullName evidence="2">DNA polymerase subunit beta</fullName>
    </submittedName>
</protein>
<dbReference type="PANTHER" id="PTHR37030:SF1">
    <property type="entry name" value="NUCLEOTIDYLTRANSFERASE"/>
    <property type="match status" value="1"/>
</dbReference>
<evidence type="ECO:0000313" key="2">
    <source>
        <dbReference type="EMBL" id="HHK68313.1"/>
    </source>
</evidence>
<dbReference type="PANTHER" id="PTHR37030">
    <property type="entry name" value="NUCLEOTIDYLTRANSFERASE"/>
    <property type="match status" value="1"/>
</dbReference>
<dbReference type="GO" id="GO:0016779">
    <property type="term" value="F:nucleotidyltransferase activity"/>
    <property type="evidence" value="ECO:0007669"/>
    <property type="project" value="InterPro"/>
</dbReference>
<sequence>MVRQWRKYVREIARAVSKVLPDAKVYVFGSVVKGEAVGGSDVDILVVSQHTPASNLERARVKLRIEEEAGLPLYHPFEIHLVDEEEAEWYYRRVKELTKADCLLSDSCGGNL</sequence>
<dbReference type="AlphaFoldDB" id="A0A7C5QR27"/>
<dbReference type="EMBL" id="DRWN01000029">
    <property type="protein sequence ID" value="HHK68313.1"/>
    <property type="molecule type" value="Genomic_DNA"/>
</dbReference>
<dbReference type="InterPro" id="IPR043519">
    <property type="entry name" value="NT_sf"/>
</dbReference>
<name>A0A7C5QR27_CALS0</name>
<dbReference type="Gene3D" id="3.30.460.10">
    <property type="entry name" value="Beta Polymerase, domain 2"/>
    <property type="match status" value="1"/>
</dbReference>
<dbReference type="CDD" id="cd05403">
    <property type="entry name" value="NT_KNTase_like"/>
    <property type="match status" value="1"/>
</dbReference>
<gene>
    <name evidence="2" type="ORF">ENM11_04055</name>
</gene>